<keyword evidence="3" id="KW-1185">Reference proteome</keyword>
<evidence type="ECO:0000259" key="2">
    <source>
        <dbReference type="Pfam" id="PF13837"/>
    </source>
</evidence>
<proteinExistence type="predicted"/>
<dbReference type="Proteomes" id="UP000695022">
    <property type="component" value="Unplaced"/>
</dbReference>
<sequence>MSETKFSSEEAKGQRQWWSHNETAALISIFGDERVTSRLQGTRKDSIVYCEMSAQLKEMGFARSGEQMKNKIKKLIEAYRKTKTVLARSGSGRTSTCEFFDELDDILADRASTKPKALLDSRKRLNEYQEEAEDSDEETSSQKSSLSDAESSDVEDVSGLISKLGMLPHPADRLSTSLSHQSSCSSFDLNSTWSCDSPCEADRGPSPPPTRPPKRRRSLNLRDVSPDNGGFNFDPLTPGPPRTADVESDDRTPNSKTADTSIRNPPEVTPKSKEAALPNKLPVKEQKRKRSSAKDFKEGVEKLNREFFHHQKEVEKRFIAAEKEREERWYEEKRKQEEMHKQDRQDRDNRRMQHELNMMQILLTGVRPQTSTNTSMHQSQFRRQTNDMLQCNMNQNHFSHSQPESYNNNEPYPETFMEQLTTKW</sequence>
<dbReference type="InterPro" id="IPR044822">
    <property type="entry name" value="Myb_DNA-bind_4"/>
</dbReference>
<feature type="domain" description="Myb/SANT-like DNA-binding" evidence="2">
    <location>
        <begin position="15"/>
        <end position="106"/>
    </location>
</feature>
<dbReference type="PANTHER" id="PTHR47595:SF1">
    <property type="entry name" value="MYB_SANT-LIKE DNA-BINDING DOMAIN-CONTAINING PROTEIN"/>
    <property type="match status" value="1"/>
</dbReference>
<feature type="compositionally biased region" description="Acidic residues" evidence="1">
    <location>
        <begin position="128"/>
        <end position="139"/>
    </location>
</feature>
<feature type="region of interest" description="Disordered" evidence="1">
    <location>
        <begin position="126"/>
        <end position="157"/>
    </location>
</feature>
<feature type="compositionally biased region" description="Polar residues" evidence="1">
    <location>
        <begin position="254"/>
        <end position="263"/>
    </location>
</feature>
<dbReference type="Gene3D" id="1.10.10.60">
    <property type="entry name" value="Homeodomain-like"/>
    <property type="match status" value="1"/>
</dbReference>
<evidence type="ECO:0000313" key="4">
    <source>
        <dbReference type="RefSeq" id="XP_014680675.1"/>
    </source>
</evidence>
<accession>A0ABM1F8A4</accession>
<reference evidence="4" key="1">
    <citation type="submission" date="2025-08" db="UniProtKB">
        <authorList>
            <consortium name="RefSeq"/>
        </authorList>
    </citation>
    <scope>IDENTIFICATION</scope>
</reference>
<evidence type="ECO:0000256" key="1">
    <source>
        <dbReference type="SAM" id="MobiDB-lite"/>
    </source>
</evidence>
<dbReference type="RefSeq" id="XP_014680675.1">
    <property type="nucleotide sequence ID" value="XM_014825189.1"/>
</dbReference>
<feature type="region of interest" description="Disordered" evidence="1">
    <location>
        <begin position="198"/>
        <end position="297"/>
    </location>
</feature>
<organism evidence="3 4">
    <name type="scientific">Priapulus caudatus</name>
    <name type="common">Priapulid worm</name>
    <dbReference type="NCBI Taxonomy" id="37621"/>
    <lineage>
        <taxon>Eukaryota</taxon>
        <taxon>Metazoa</taxon>
        <taxon>Ecdysozoa</taxon>
        <taxon>Scalidophora</taxon>
        <taxon>Priapulida</taxon>
        <taxon>Priapulimorpha</taxon>
        <taxon>Priapulimorphida</taxon>
        <taxon>Priapulidae</taxon>
        <taxon>Priapulus</taxon>
    </lineage>
</organism>
<dbReference type="PANTHER" id="PTHR47595">
    <property type="entry name" value="HEAT SHOCK 70 KDA PROTEIN 14"/>
    <property type="match status" value="1"/>
</dbReference>
<dbReference type="Pfam" id="PF13837">
    <property type="entry name" value="Myb_DNA-bind_4"/>
    <property type="match status" value="1"/>
</dbReference>
<gene>
    <name evidence="4" type="primary">LOC106820687</name>
</gene>
<protein>
    <submittedName>
        <fullName evidence="4">PH domain-containing protein DDB_G0287875-like</fullName>
    </submittedName>
</protein>
<dbReference type="GeneID" id="106820687"/>
<name>A0ABM1F8A4_PRICU</name>
<evidence type="ECO:0000313" key="3">
    <source>
        <dbReference type="Proteomes" id="UP000695022"/>
    </source>
</evidence>